<dbReference type="AlphaFoldDB" id="C1E6Z5"/>
<feature type="compositionally biased region" description="Gly residues" evidence="1">
    <location>
        <begin position="318"/>
        <end position="327"/>
    </location>
</feature>
<dbReference type="GeneID" id="8243922"/>
<dbReference type="STRING" id="296587.C1E6Z5"/>
<dbReference type="RefSeq" id="XP_002502636.1">
    <property type="nucleotide sequence ID" value="XM_002502590.1"/>
</dbReference>
<feature type="domain" description="Serine aminopeptidase S33" evidence="2">
    <location>
        <begin position="34"/>
        <end position="275"/>
    </location>
</feature>
<protein>
    <recommendedName>
        <fullName evidence="2">Serine aminopeptidase S33 domain-containing protein</fullName>
    </recommendedName>
</protein>
<feature type="compositionally biased region" description="Low complexity" evidence="1">
    <location>
        <begin position="301"/>
        <end position="317"/>
    </location>
</feature>
<organism evidence="3 4">
    <name type="scientific">Micromonas commoda (strain RCC299 / NOUM17 / CCMP2709)</name>
    <name type="common">Picoplanktonic green alga</name>
    <dbReference type="NCBI Taxonomy" id="296587"/>
    <lineage>
        <taxon>Eukaryota</taxon>
        <taxon>Viridiplantae</taxon>
        <taxon>Chlorophyta</taxon>
        <taxon>Mamiellophyceae</taxon>
        <taxon>Mamiellales</taxon>
        <taxon>Mamiellaceae</taxon>
        <taxon>Micromonas</taxon>
    </lineage>
</organism>
<proteinExistence type="predicted"/>
<reference evidence="3 4" key="1">
    <citation type="journal article" date="2009" name="Science">
        <title>Green evolution and dynamic adaptations revealed by genomes of the marine picoeukaryotes Micromonas.</title>
        <authorList>
            <person name="Worden A.Z."/>
            <person name="Lee J.H."/>
            <person name="Mock T."/>
            <person name="Rouze P."/>
            <person name="Simmons M.P."/>
            <person name="Aerts A.L."/>
            <person name="Allen A.E."/>
            <person name="Cuvelier M.L."/>
            <person name="Derelle E."/>
            <person name="Everett M.V."/>
            <person name="Foulon E."/>
            <person name="Grimwood J."/>
            <person name="Gundlach H."/>
            <person name="Henrissat B."/>
            <person name="Napoli C."/>
            <person name="McDonald S.M."/>
            <person name="Parker M.S."/>
            <person name="Rombauts S."/>
            <person name="Salamov A."/>
            <person name="Von Dassow P."/>
            <person name="Badger J.H."/>
            <person name="Coutinho P.M."/>
            <person name="Demir E."/>
            <person name="Dubchak I."/>
            <person name="Gentemann C."/>
            <person name="Eikrem W."/>
            <person name="Gready J.E."/>
            <person name="John U."/>
            <person name="Lanier W."/>
            <person name="Lindquist E.A."/>
            <person name="Lucas S."/>
            <person name="Mayer K.F."/>
            <person name="Moreau H."/>
            <person name="Not F."/>
            <person name="Otillar R."/>
            <person name="Panaud O."/>
            <person name="Pangilinan J."/>
            <person name="Paulsen I."/>
            <person name="Piegu B."/>
            <person name="Poliakov A."/>
            <person name="Robbens S."/>
            <person name="Schmutz J."/>
            <person name="Toulza E."/>
            <person name="Wyss T."/>
            <person name="Zelensky A."/>
            <person name="Zhou K."/>
            <person name="Armbrust E.V."/>
            <person name="Bhattacharya D."/>
            <person name="Goodenough U.W."/>
            <person name="Van de Peer Y."/>
            <person name="Grigoriev I.V."/>
        </authorList>
    </citation>
    <scope>NUCLEOTIDE SEQUENCE [LARGE SCALE GENOMIC DNA]</scope>
    <source>
        <strain evidence="4">RCC299 / NOUM17</strain>
    </source>
</reference>
<keyword evidence="4" id="KW-1185">Reference proteome</keyword>
<evidence type="ECO:0000313" key="4">
    <source>
        <dbReference type="Proteomes" id="UP000002009"/>
    </source>
</evidence>
<dbReference type="eggNOG" id="KOG1455">
    <property type="taxonomic scope" value="Eukaryota"/>
</dbReference>
<dbReference type="Pfam" id="PF12146">
    <property type="entry name" value="Hydrolase_4"/>
    <property type="match status" value="1"/>
</dbReference>
<accession>C1E6Z5</accession>
<dbReference type="SUPFAM" id="SSF53474">
    <property type="entry name" value="alpha/beta-Hydrolases"/>
    <property type="match status" value="1"/>
</dbReference>
<evidence type="ECO:0000256" key="1">
    <source>
        <dbReference type="SAM" id="MobiDB-lite"/>
    </source>
</evidence>
<dbReference type="ESTHER" id="micsr-c1e6z5">
    <property type="family name" value="Monoglyceridelipase_lysophospholip"/>
</dbReference>
<dbReference type="Gene3D" id="3.40.50.1820">
    <property type="entry name" value="alpha/beta hydrolase"/>
    <property type="match status" value="1"/>
</dbReference>
<dbReference type="InterPro" id="IPR022742">
    <property type="entry name" value="Hydrolase_4"/>
</dbReference>
<dbReference type="OMA" id="IVCIENS"/>
<evidence type="ECO:0000313" key="3">
    <source>
        <dbReference type="EMBL" id="ACO63894.1"/>
    </source>
</evidence>
<dbReference type="EMBL" id="CP001326">
    <property type="protein sequence ID" value="ACO63894.1"/>
    <property type="molecule type" value="Genomic_DNA"/>
</dbReference>
<evidence type="ECO:0000259" key="2">
    <source>
        <dbReference type="Pfam" id="PF12146"/>
    </source>
</evidence>
<dbReference type="KEGG" id="mis:MICPUN_90854"/>
<sequence length="357" mass="37673">MPRVVEGFHPSKSHPGARLYHQSWHPDFDDAATPPRAAVVWAHGVHEHSGRFVKLYEHLAASGIASHAWDHVGHGASDACPPGVPHQFPNGLNAVVDDAARYFGRVRRMYPPDVPVMLAGVSMGGLVATLAVLDAGISPDALILVAPLVDVDMSAAMKAQAAVGGLLARAVPNARITPGVEPRRLSKDADAVREYVEDPRVFVGNLRVGLGYELLKGFARMRRRWSEVRTPLLVLHGTDDEATDPRASRRFFDAATSADKKFVSLKGACHLICHEAGASRRVMDEVLAFVSSRAGNGGSTGREWAAEAGSRASAAAGGSAGRGGGTSGRAAGVSNVRTRTAGVRSGEHAFAARAARL</sequence>
<dbReference type="InterPro" id="IPR029058">
    <property type="entry name" value="AB_hydrolase_fold"/>
</dbReference>
<dbReference type="PANTHER" id="PTHR11614">
    <property type="entry name" value="PHOSPHOLIPASE-RELATED"/>
    <property type="match status" value="1"/>
</dbReference>
<dbReference type="InParanoid" id="C1E6Z5"/>
<dbReference type="Proteomes" id="UP000002009">
    <property type="component" value="Chromosome 5"/>
</dbReference>
<name>C1E6Z5_MICCC</name>
<gene>
    <name evidence="3" type="ORF">MICPUN_90854</name>
</gene>
<dbReference type="InterPro" id="IPR051044">
    <property type="entry name" value="MAG_DAG_Lipase"/>
</dbReference>
<dbReference type="FunCoup" id="C1E6Z5">
    <property type="interactions" value="393"/>
</dbReference>
<feature type="region of interest" description="Disordered" evidence="1">
    <location>
        <begin position="296"/>
        <end position="332"/>
    </location>
</feature>
<dbReference type="OrthoDB" id="2498029at2759"/>